<dbReference type="eggNOG" id="COG0457">
    <property type="taxonomic scope" value="Bacteria"/>
</dbReference>
<evidence type="ECO:0000256" key="1">
    <source>
        <dbReference type="SAM" id="MobiDB-lite"/>
    </source>
</evidence>
<keyword evidence="5" id="KW-1185">Reference proteome</keyword>
<feature type="chain" id="PRO_5038978939" description="Peptidase C39-like domain-containing protein" evidence="2">
    <location>
        <begin position="23"/>
        <end position="262"/>
    </location>
</feature>
<dbReference type="AlphaFoldDB" id="C8NH87"/>
<feature type="domain" description="Peptidase C39-like" evidence="3">
    <location>
        <begin position="85"/>
        <end position="214"/>
    </location>
</feature>
<feature type="region of interest" description="Disordered" evidence="1">
    <location>
        <begin position="22"/>
        <end position="75"/>
    </location>
</feature>
<sequence>MKKSLILLLCMNVLLLSSCKSPSEQNKTTTLDTSIETSTTKQVTEQSQTSETTTAVPVTTQETQNETTTESVAPTPQRRKKILAVTPQIQEEWYFCAPATVSMILSTQGKFVSQRQLAQEMGTYVPFGTHNKDAIRVLNQYLFGYSVPKEGQAGYRLASVTNASPNSEEMRLFKERIRKNIDDGYPMYYTFTLSKIYPGKNGEHNVIGIGYELTPDGKDISAIYYLDSMTHEQDPVYGGLKKVTPEELLEAMAACEEPNYAW</sequence>
<dbReference type="Proteomes" id="UP000005926">
    <property type="component" value="Unassembled WGS sequence"/>
</dbReference>
<keyword evidence="2" id="KW-0732">Signal</keyword>
<feature type="compositionally biased region" description="Low complexity" evidence="1">
    <location>
        <begin position="28"/>
        <end position="70"/>
    </location>
</feature>
<accession>C8NH87</accession>
<name>C8NH87_9LACT</name>
<evidence type="ECO:0000259" key="3">
    <source>
        <dbReference type="Pfam" id="PF13529"/>
    </source>
</evidence>
<evidence type="ECO:0000313" key="4">
    <source>
        <dbReference type="EMBL" id="EEW37064.1"/>
    </source>
</evidence>
<feature type="signal peptide" evidence="2">
    <location>
        <begin position="1"/>
        <end position="22"/>
    </location>
</feature>
<evidence type="ECO:0000313" key="5">
    <source>
        <dbReference type="Proteomes" id="UP000005926"/>
    </source>
</evidence>
<dbReference type="Pfam" id="PF13529">
    <property type="entry name" value="Peptidase_C39_2"/>
    <property type="match status" value="1"/>
</dbReference>
<reference evidence="4 5" key="1">
    <citation type="submission" date="2009-08" db="EMBL/GenBank/DDBJ databases">
        <authorList>
            <person name="Muzny D."/>
            <person name="Qin X."/>
            <person name="Deng J."/>
            <person name="Jiang H."/>
            <person name="Liu Y."/>
            <person name="Qu J."/>
            <person name="Song X.-Z."/>
            <person name="Zhang L."/>
            <person name="Thornton R."/>
            <person name="Coyle M."/>
            <person name="Francisco L."/>
            <person name="Jackson L."/>
            <person name="Javaid M."/>
            <person name="Korchina V."/>
            <person name="Kovar C."/>
            <person name="Mata R."/>
            <person name="Mathew T."/>
            <person name="Ngo R."/>
            <person name="Nguyen L."/>
            <person name="Nguyen N."/>
            <person name="Okwuonu G."/>
            <person name="Ongeri F."/>
            <person name="Pham C."/>
            <person name="Simmons D."/>
            <person name="Wilczek-Boney K."/>
            <person name="Hale W."/>
            <person name="Jakkamsetti A."/>
            <person name="Pham P."/>
            <person name="Ruth R."/>
            <person name="San Lucas F."/>
            <person name="Warren J."/>
            <person name="Zhang J."/>
            <person name="Zhao Z."/>
            <person name="Zhou C."/>
            <person name="Zhu D."/>
            <person name="Lee S."/>
            <person name="Bess C."/>
            <person name="Blankenburg K."/>
            <person name="Forbes L."/>
            <person name="Fu Q."/>
            <person name="Gubbala S."/>
            <person name="Hirani K."/>
            <person name="Jayaseelan J.C."/>
            <person name="Lara F."/>
            <person name="Munidasa M."/>
            <person name="Palculict T."/>
            <person name="Patil S."/>
            <person name="Pu L.-L."/>
            <person name="Saada N."/>
            <person name="Tang L."/>
            <person name="Weissenberger G."/>
            <person name="Zhu Y."/>
            <person name="Hemphill L."/>
            <person name="Shang Y."/>
            <person name="Youmans B."/>
            <person name="Ayvaz T."/>
            <person name="Ross M."/>
            <person name="Santibanez J."/>
            <person name="Aqrawi P."/>
            <person name="Gross S."/>
            <person name="Joshi V."/>
            <person name="Fowler G."/>
            <person name="Nazareth L."/>
            <person name="Reid J."/>
            <person name="Worley K."/>
            <person name="Petrosino J."/>
            <person name="Highlander S."/>
            <person name="Gibbs R."/>
        </authorList>
    </citation>
    <scope>NUCLEOTIDE SEQUENCE [LARGE SCALE GENOMIC DNA]</scope>
    <source>
        <strain evidence="4 5">ATCC 49175</strain>
    </source>
</reference>
<dbReference type="RefSeq" id="WP_005607589.1">
    <property type="nucleotide sequence ID" value="NZ_CP102283.1"/>
</dbReference>
<protein>
    <recommendedName>
        <fullName evidence="3">Peptidase C39-like domain-containing protein</fullName>
    </recommendedName>
</protein>
<evidence type="ECO:0000256" key="2">
    <source>
        <dbReference type="SAM" id="SignalP"/>
    </source>
</evidence>
<dbReference type="InterPro" id="IPR039564">
    <property type="entry name" value="Peptidase_C39-like"/>
</dbReference>
<proteinExistence type="predicted"/>
<comment type="caution">
    <text evidence="4">The sequence shown here is derived from an EMBL/GenBank/DDBJ whole genome shotgun (WGS) entry which is preliminary data.</text>
</comment>
<dbReference type="HOGENOM" id="CLU_081863_0_0_9"/>
<dbReference type="PROSITE" id="PS51257">
    <property type="entry name" value="PROKAR_LIPOPROTEIN"/>
    <property type="match status" value="1"/>
</dbReference>
<dbReference type="STRING" id="638301.HMPREF0444_1282"/>
<dbReference type="EMBL" id="ACKZ01000020">
    <property type="protein sequence ID" value="EEW37064.1"/>
    <property type="molecule type" value="Genomic_DNA"/>
</dbReference>
<organism evidence="4 5">
    <name type="scientific">Granulicatella adiacens ATCC 49175</name>
    <dbReference type="NCBI Taxonomy" id="638301"/>
    <lineage>
        <taxon>Bacteria</taxon>
        <taxon>Bacillati</taxon>
        <taxon>Bacillota</taxon>
        <taxon>Bacilli</taxon>
        <taxon>Lactobacillales</taxon>
        <taxon>Carnobacteriaceae</taxon>
        <taxon>Granulicatella</taxon>
    </lineage>
</organism>
<dbReference type="GeneID" id="78412030"/>
<gene>
    <name evidence="4" type="ORF">HMPREF0444_1282</name>
</gene>